<evidence type="ECO:0000313" key="2">
    <source>
        <dbReference type="Proteomes" id="UP000434223"/>
    </source>
</evidence>
<gene>
    <name evidence="1" type="ORF">GNE07_28585</name>
</gene>
<accession>A0AAW9WP34</accession>
<dbReference type="EMBL" id="WNME01000040">
    <property type="protein sequence ID" value="MUB66979.1"/>
    <property type="molecule type" value="Genomic_DNA"/>
</dbReference>
<proteinExistence type="predicted"/>
<protein>
    <recommendedName>
        <fullName evidence="3">Phage tail protein</fullName>
    </recommendedName>
</protein>
<name>A0AAW9WP34_9FIRM</name>
<dbReference type="RefSeq" id="WP_055651524.1">
    <property type="nucleotide sequence ID" value="NZ_CZAZ01000030.1"/>
</dbReference>
<reference evidence="1 2" key="1">
    <citation type="submission" date="2019-09" db="EMBL/GenBank/DDBJ databases">
        <title>Draft genome sequencing of Hungatella hathewayi 123Y-2.</title>
        <authorList>
            <person name="Lv Q."/>
            <person name="Li S."/>
        </authorList>
    </citation>
    <scope>NUCLEOTIDE SEQUENCE [LARGE SCALE GENOMIC DNA]</scope>
    <source>
        <strain evidence="1 2">123Y-2</strain>
    </source>
</reference>
<organism evidence="1 2">
    <name type="scientific">Hungatella hathewayi</name>
    <dbReference type="NCBI Taxonomy" id="154046"/>
    <lineage>
        <taxon>Bacteria</taxon>
        <taxon>Bacillati</taxon>
        <taxon>Bacillota</taxon>
        <taxon>Clostridia</taxon>
        <taxon>Lachnospirales</taxon>
        <taxon>Lachnospiraceae</taxon>
        <taxon>Hungatella</taxon>
    </lineage>
</organism>
<dbReference type="NCBIfam" id="NF047353">
    <property type="entry name" value="tube_lmo2291"/>
    <property type="match status" value="1"/>
</dbReference>
<sequence length="154" mass="16449">MSEAARVFPVHNNKFKFGTKGLSSVEQDMAVPKDLTNFAPSIDNTTDEWYAMDAEGWAKSAVVGKKLSFSFQGKRSVGDPGNDYIAGLFMAMGSDAMTKFEWEMVSGAKLAFDCVINVTTPGGGDTAALDALEFEVVCYGKPTFTPAKPAKPAG</sequence>
<evidence type="ECO:0000313" key="1">
    <source>
        <dbReference type="EMBL" id="MUB66979.1"/>
    </source>
</evidence>
<dbReference type="AlphaFoldDB" id="A0AAW9WP34"/>
<evidence type="ECO:0008006" key="3">
    <source>
        <dbReference type="Google" id="ProtNLM"/>
    </source>
</evidence>
<dbReference type="Proteomes" id="UP000434223">
    <property type="component" value="Unassembled WGS sequence"/>
</dbReference>
<comment type="caution">
    <text evidence="1">The sequence shown here is derived from an EMBL/GenBank/DDBJ whole genome shotgun (WGS) entry which is preliminary data.</text>
</comment>